<evidence type="ECO:0000259" key="6">
    <source>
        <dbReference type="Pfam" id="PF05193"/>
    </source>
</evidence>
<dbReference type="SUPFAM" id="SSF63411">
    <property type="entry name" value="LuxS/MPP-like metallohydrolase"/>
    <property type="match status" value="4"/>
</dbReference>
<accession>A0ABT8SKU7</accession>
<dbReference type="RefSeq" id="WP_302109610.1">
    <property type="nucleotide sequence ID" value="NZ_JAUKTR010000002.1"/>
</dbReference>
<evidence type="ECO:0000259" key="5">
    <source>
        <dbReference type="Pfam" id="PF00675"/>
    </source>
</evidence>
<keyword evidence="4" id="KW-0732">Signal</keyword>
<dbReference type="PROSITE" id="PS51318">
    <property type="entry name" value="TAT"/>
    <property type="match status" value="1"/>
</dbReference>
<dbReference type="InterPro" id="IPR006311">
    <property type="entry name" value="TAT_signal"/>
</dbReference>
<sequence>MIRSTRHALMGASAAALILALGAPPALARTDAAAAVAMAQAAEARPASIDELLAGVDIPYERFTLDNGLTVLVHEDRKTPIVGIAAWYNVGSKDEPEGKTGFAHLFEHIMLFNGTEHVPNLIEPLRDMGATNWNGTTWFDRTNYFQTVPTPALERGLYIESERMGYILGALTQERLDAQRGIVQNEKRQGDNQPYGLTFYRMLEALFPEGHPYRHSTIGSMADLDSASLEDVRQWFRDNYGPNNAVLILSGDISVAEARPLVERYFGQIPRGPDNIPAEADVPTLAAPISEVMQDRVANTRLYRVWAVPGLAHEDQVELDVAAQVLGGLASSRLDSAFVRGDQSAVSVSASVLPFQRLSLFFVTVDVKPGQDADAVSRNLDQLIADFSRTGPTADEVQRVAAREVAGAMANIEQVAGYVGKTQLLGNGAIIAGDPGFFRRNIVEYGEVTPAAVQAAAERWLSRPVYSLRVDPGAREPYQEAQATNRPEPDNTPFQATPRDPMPPMGEIADLDFPDVERARLSNGVEVIYAQRDAVPLTQLAVSFDAGVAADPADALGTQRLMAALMTQGADGRSALEIAEQQERLGATISANSGLDRTTVTLGVPSANLAPALDLLSDVVARPDFTASEVNRLRDQQLALIAQEGTNPVGIAGRVFPRIAYGEAHPYGRPVSGLGTADGVRAIDRDDLVAFHRAWIRPETAKVFVVSDRPLAEVTALLEAQLGAWRGEAGSPVGRKVFSAPIPEARPRIVLVDRPQSPQSVIYAGQVLPVSGSDDTLTLFAANESIGSGFLSRINTDIRERRGWSYGLSGNVFLREGRAPYVINAPVQADRTGDSIRVLMEQYAAFAGDQGVTPAERDRAVNGNIRQLPGQFETAGAILGALMTNELYDRPDNYWEQVASRYRAMTPEAMDAAARAAIDHNRFVWVVVGDASVVRPQLEGLGLDVEVVPAT</sequence>
<comment type="caution">
    <text evidence="7">The sequence shown here is derived from an EMBL/GenBank/DDBJ whole genome shotgun (WGS) entry which is preliminary data.</text>
</comment>
<feature type="domain" description="Peptidase M16 N-terminal" evidence="5">
    <location>
        <begin position="71"/>
        <end position="195"/>
    </location>
</feature>
<feature type="signal peptide" evidence="4">
    <location>
        <begin position="1"/>
        <end position="28"/>
    </location>
</feature>
<dbReference type="InterPro" id="IPR050361">
    <property type="entry name" value="MPP/UQCRC_Complex"/>
</dbReference>
<name>A0ABT8SKU7_9CAUL</name>
<dbReference type="PANTHER" id="PTHR11851:SF49">
    <property type="entry name" value="MITOCHONDRIAL-PROCESSING PEPTIDASE SUBUNIT ALPHA"/>
    <property type="match status" value="1"/>
</dbReference>
<dbReference type="InterPro" id="IPR011249">
    <property type="entry name" value="Metalloenz_LuxS/M16"/>
</dbReference>
<feature type="domain" description="Peptidase M16 N-terminal" evidence="5">
    <location>
        <begin position="534"/>
        <end position="639"/>
    </location>
</feature>
<feature type="domain" description="Peptidase M16 C-terminal" evidence="6">
    <location>
        <begin position="227"/>
        <end position="401"/>
    </location>
</feature>
<dbReference type="Pfam" id="PF05193">
    <property type="entry name" value="Peptidase_M16_C"/>
    <property type="match status" value="2"/>
</dbReference>
<feature type="domain" description="Peptidase M16 C-terminal" evidence="6">
    <location>
        <begin position="683"/>
        <end position="863"/>
    </location>
</feature>
<dbReference type="EMBL" id="JAUKTR010000002">
    <property type="protein sequence ID" value="MDO1559187.1"/>
    <property type="molecule type" value="Genomic_DNA"/>
</dbReference>
<keyword evidence="2" id="KW-0378">Hydrolase</keyword>
<keyword evidence="8" id="KW-1185">Reference proteome</keyword>
<keyword evidence="2" id="KW-0645">Protease</keyword>
<evidence type="ECO:0000256" key="3">
    <source>
        <dbReference type="SAM" id="MobiDB-lite"/>
    </source>
</evidence>
<protein>
    <submittedName>
        <fullName evidence="7">Pitrilysin family protein</fullName>
    </submittedName>
</protein>
<dbReference type="Proteomes" id="UP001169063">
    <property type="component" value="Unassembled WGS sequence"/>
</dbReference>
<proteinExistence type="inferred from homology"/>
<evidence type="ECO:0000256" key="2">
    <source>
        <dbReference type="ARBA" id="ARBA00023049"/>
    </source>
</evidence>
<reference evidence="7" key="1">
    <citation type="submission" date="2023-07" db="EMBL/GenBank/DDBJ databases">
        <title>Brevundimonas soil sp. nov., isolated from the soil of chemical plant.</title>
        <authorList>
            <person name="Wu N."/>
        </authorList>
    </citation>
    <scope>NUCLEOTIDE SEQUENCE</scope>
    <source>
        <strain evidence="7">XZ-24</strain>
    </source>
</reference>
<feature type="chain" id="PRO_5045290366" evidence="4">
    <location>
        <begin position="29"/>
        <end position="951"/>
    </location>
</feature>
<dbReference type="Pfam" id="PF00675">
    <property type="entry name" value="Peptidase_M16"/>
    <property type="match status" value="2"/>
</dbReference>
<evidence type="ECO:0000313" key="7">
    <source>
        <dbReference type="EMBL" id="MDO1559187.1"/>
    </source>
</evidence>
<evidence type="ECO:0000256" key="4">
    <source>
        <dbReference type="SAM" id="SignalP"/>
    </source>
</evidence>
<gene>
    <name evidence="7" type="ORF">Q0812_07070</name>
</gene>
<dbReference type="PANTHER" id="PTHR11851">
    <property type="entry name" value="METALLOPROTEASE"/>
    <property type="match status" value="1"/>
</dbReference>
<organism evidence="7 8">
    <name type="scientific">Peiella sedimenti</name>
    <dbReference type="NCBI Taxonomy" id="3061083"/>
    <lineage>
        <taxon>Bacteria</taxon>
        <taxon>Pseudomonadati</taxon>
        <taxon>Pseudomonadota</taxon>
        <taxon>Alphaproteobacteria</taxon>
        <taxon>Caulobacterales</taxon>
        <taxon>Caulobacteraceae</taxon>
        <taxon>Peiella</taxon>
    </lineage>
</organism>
<dbReference type="Gene3D" id="3.30.830.10">
    <property type="entry name" value="Metalloenzyme, LuxS/M16 peptidase-like"/>
    <property type="match status" value="4"/>
</dbReference>
<comment type="similarity">
    <text evidence="1">Belongs to the peptidase M16 family.</text>
</comment>
<evidence type="ECO:0000256" key="1">
    <source>
        <dbReference type="ARBA" id="ARBA00007261"/>
    </source>
</evidence>
<dbReference type="InterPro" id="IPR007863">
    <property type="entry name" value="Peptidase_M16_C"/>
</dbReference>
<feature type="region of interest" description="Disordered" evidence="3">
    <location>
        <begin position="477"/>
        <end position="503"/>
    </location>
</feature>
<evidence type="ECO:0000313" key="8">
    <source>
        <dbReference type="Proteomes" id="UP001169063"/>
    </source>
</evidence>
<dbReference type="InterPro" id="IPR011765">
    <property type="entry name" value="Pept_M16_N"/>
</dbReference>
<keyword evidence="2" id="KW-0482">Metalloprotease</keyword>